<sequence>MSQFGGGGDEKFKFITHVVRGRWFTVFACLWIMAGTGATYLFDMYTRELKVSLKVDQSDVLKTYKRLGTNLGSFCRPNCGGLIGLNGAIITQLALAFCGDQSVRHILLLIAWFPAAIAMAFSFTVRPMDVSHDCNTERFFTFPRIGYVGSRVVILFLLALPLLIAIQEERFILSLKQQPDNHPVAINTGSTTEGAVVLPDAGQSQQDILMQKIGLAKGASCLSTSNIVNKPRRGEDHTILQAIFSVDMLLIFIISLTGFGSSTTAIGNLSEIAVSNDLQFNTMGNIELLKNIWNYFGRVYCLGTPT</sequence>
<dbReference type="AlphaFoldDB" id="A0A6J5XQE6"/>
<feature type="transmembrane region" description="Helical" evidence="5">
    <location>
        <begin position="21"/>
        <end position="42"/>
    </location>
</feature>
<dbReference type="PANTHER" id="PTHR21576:SF29">
    <property type="entry name" value="NODULIN-LIKE DOMAIN-CONTAINING PROTEIN"/>
    <property type="match status" value="1"/>
</dbReference>
<dbReference type="EMBL" id="CAEKKB010000006">
    <property type="protein sequence ID" value="CAB4313254.1"/>
    <property type="molecule type" value="Genomic_DNA"/>
</dbReference>
<feature type="transmembrane region" description="Helical" evidence="5">
    <location>
        <begin position="239"/>
        <end position="260"/>
    </location>
</feature>
<dbReference type="GO" id="GO:0016020">
    <property type="term" value="C:membrane"/>
    <property type="evidence" value="ECO:0007669"/>
    <property type="project" value="UniProtKB-SubCell"/>
</dbReference>
<keyword evidence="8" id="KW-1185">Reference proteome</keyword>
<evidence type="ECO:0000256" key="1">
    <source>
        <dbReference type="ARBA" id="ARBA00004141"/>
    </source>
</evidence>
<proteinExistence type="predicted"/>
<name>A0A6J5XQE6_PRUAR</name>
<keyword evidence="2 5" id="KW-0812">Transmembrane</keyword>
<accession>A0A6J5XQE6</accession>
<dbReference type="Pfam" id="PF06813">
    <property type="entry name" value="Nodulin-like"/>
    <property type="match status" value="2"/>
</dbReference>
<evidence type="ECO:0000256" key="2">
    <source>
        <dbReference type="ARBA" id="ARBA00022692"/>
    </source>
</evidence>
<evidence type="ECO:0000313" key="7">
    <source>
        <dbReference type="EMBL" id="CAB4313254.1"/>
    </source>
</evidence>
<dbReference type="Proteomes" id="UP000507245">
    <property type="component" value="Unassembled WGS sequence"/>
</dbReference>
<dbReference type="InterPro" id="IPR010658">
    <property type="entry name" value="Nodulin-like"/>
</dbReference>
<feature type="domain" description="Nodulin-like" evidence="6">
    <location>
        <begin position="81"/>
        <end position="133"/>
    </location>
</feature>
<organism evidence="7 8">
    <name type="scientific">Prunus armeniaca</name>
    <name type="common">Apricot</name>
    <name type="synonym">Armeniaca vulgaris</name>
    <dbReference type="NCBI Taxonomy" id="36596"/>
    <lineage>
        <taxon>Eukaryota</taxon>
        <taxon>Viridiplantae</taxon>
        <taxon>Streptophyta</taxon>
        <taxon>Embryophyta</taxon>
        <taxon>Tracheophyta</taxon>
        <taxon>Spermatophyta</taxon>
        <taxon>Magnoliopsida</taxon>
        <taxon>eudicotyledons</taxon>
        <taxon>Gunneridae</taxon>
        <taxon>Pentapetalae</taxon>
        <taxon>rosids</taxon>
        <taxon>fabids</taxon>
        <taxon>Rosales</taxon>
        <taxon>Rosaceae</taxon>
        <taxon>Amygdaloideae</taxon>
        <taxon>Amygdaleae</taxon>
        <taxon>Prunus</taxon>
    </lineage>
</organism>
<keyword evidence="4 5" id="KW-0472">Membrane</keyword>
<feature type="domain" description="Nodulin-like" evidence="6">
    <location>
        <begin position="22"/>
        <end position="73"/>
    </location>
</feature>
<protein>
    <recommendedName>
        <fullName evidence="6">Nodulin-like domain-containing protein</fullName>
    </recommendedName>
</protein>
<dbReference type="PANTHER" id="PTHR21576">
    <property type="entry name" value="UNCHARACTERIZED NODULIN-LIKE PROTEIN"/>
    <property type="match status" value="1"/>
</dbReference>
<gene>
    <name evidence="7" type="ORF">ORAREDHAP_LOCUS36110</name>
</gene>
<evidence type="ECO:0000313" key="8">
    <source>
        <dbReference type="Proteomes" id="UP000507245"/>
    </source>
</evidence>
<keyword evidence="3 5" id="KW-1133">Transmembrane helix</keyword>
<reference evidence="8" key="1">
    <citation type="journal article" date="2020" name="Genome Biol.">
        <title>Gamete binning: chromosome-level and haplotype-resolved genome assembly enabled by high-throughput single-cell sequencing of gamete genomes.</title>
        <authorList>
            <person name="Campoy J.A."/>
            <person name="Sun H."/>
            <person name="Goel M."/>
            <person name="Jiao W.-B."/>
            <person name="Folz-Donahue K."/>
            <person name="Wang N."/>
            <person name="Rubio M."/>
            <person name="Liu C."/>
            <person name="Kukat C."/>
            <person name="Ruiz D."/>
            <person name="Huettel B."/>
            <person name="Schneeberger K."/>
        </authorList>
    </citation>
    <scope>NUCLEOTIDE SEQUENCE [LARGE SCALE GENOMIC DNA]</scope>
    <source>
        <strain evidence="8">cv. Rojo Pasion</strain>
    </source>
</reference>
<evidence type="ECO:0000259" key="6">
    <source>
        <dbReference type="Pfam" id="PF06813"/>
    </source>
</evidence>
<feature type="transmembrane region" description="Helical" evidence="5">
    <location>
        <begin position="106"/>
        <end position="125"/>
    </location>
</feature>
<comment type="subcellular location">
    <subcellularLocation>
        <location evidence="1">Membrane</location>
        <topology evidence="1">Multi-pass membrane protein</topology>
    </subcellularLocation>
</comment>
<evidence type="ECO:0000256" key="3">
    <source>
        <dbReference type="ARBA" id="ARBA00022989"/>
    </source>
</evidence>
<feature type="transmembrane region" description="Helical" evidence="5">
    <location>
        <begin position="145"/>
        <end position="166"/>
    </location>
</feature>
<evidence type="ECO:0000256" key="5">
    <source>
        <dbReference type="SAM" id="Phobius"/>
    </source>
</evidence>
<evidence type="ECO:0000256" key="4">
    <source>
        <dbReference type="ARBA" id="ARBA00023136"/>
    </source>
</evidence>
<feature type="transmembrane region" description="Helical" evidence="5">
    <location>
        <begin position="80"/>
        <end position="99"/>
    </location>
</feature>
<dbReference type="OrthoDB" id="410267at2759"/>